<dbReference type="InterPro" id="IPR006311">
    <property type="entry name" value="TAT_signal"/>
</dbReference>
<comment type="similarity">
    <text evidence="1">Belongs to the UPF0065 (bug) family.</text>
</comment>
<evidence type="ECO:0000313" key="3">
    <source>
        <dbReference type="Proteomes" id="UP000596827"/>
    </source>
</evidence>
<organism evidence="2 3">
    <name type="scientific">Ramlibacter albus</name>
    <dbReference type="NCBI Taxonomy" id="2079448"/>
    <lineage>
        <taxon>Bacteria</taxon>
        <taxon>Pseudomonadati</taxon>
        <taxon>Pseudomonadota</taxon>
        <taxon>Betaproteobacteria</taxon>
        <taxon>Burkholderiales</taxon>
        <taxon>Comamonadaceae</taxon>
        <taxon>Ramlibacter</taxon>
    </lineage>
</organism>
<dbReference type="Gene3D" id="3.40.190.150">
    <property type="entry name" value="Bordetella uptake gene, domain 1"/>
    <property type="match status" value="1"/>
</dbReference>
<keyword evidence="3" id="KW-1185">Reference proteome</keyword>
<dbReference type="AlphaFoldDB" id="A0A923MAZ6"/>
<evidence type="ECO:0000256" key="1">
    <source>
        <dbReference type="ARBA" id="ARBA00006987"/>
    </source>
</evidence>
<dbReference type="PROSITE" id="PS51318">
    <property type="entry name" value="TAT"/>
    <property type="match status" value="1"/>
</dbReference>
<dbReference type="CDD" id="cd07012">
    <property type="entry name" value="PBP2_Bug_TTT"/>
    <property type="match status" value="1"/>
</dbReference>
<protein>
    <submittedName>
        <fullName evidence="2">Tripartite tricarboxylate transporter substrate binding protein</fullName>
    </submittedName>
</protein>
<gene>
    <name evidence="2" type="ORF">H8R02_21660</name>
</gene>
<comment type="caution">
    <text evidence="2">The sequence shown here is derived from an EMBL/GenBank/DDBJ whole genome shotgun (WGS) entry which is preliminary data.</text>
</comment>
<dbReference type="PANTHER" id="PTHR42928:SF5">
    <property type="entry name" value="BLR1237 PROTEIN"/>
    <property type="match status" value="1"/>
</dbReference>
<dbReference type="RefSeq" id="WP_187083581.1">
    <property type="nucleotide sequence ID" value="NZ_JACORU010000009.1"/>
</dbReference>
<dbReference type="InterPro" id="IPR005064">
    <property type="entry name" value="BUG"/>
</dbReference>
<accession>A0A923MAZ6</accession>
<name>A0A923MAZ6_9BURK</name>
<dbReference type="PIRSF" id="PIRSF017082">
    <property type="entry name" value="YflP"/>
    <property type="match status" value="1"/>
</dbReference>
<dbReference type="Gene3D" id="3.40.190.10">
    <property type="entry name" value="Periplasmic binding protein-like II"/>
    <property type="match status" value="1"/>
</dbReference>
<dbReference type="InterPro" id="IPR019546">
    <property type="entry name" value="TAT_signal_bac_arc"/>
</dbReference>
<sequence length="334" mass="34970">MHSTHSRRQFLAQAAAGGAALTLGPAVFAQSDWPKQPIKLIVPYAAGGANDVTLRLVSKHVSEKLGQPIVIDNRPGAGGVVGTSVIAKAAPDGYTIGVGATSTLIATPLTNPQSTVDVTKDLVFVSLLAAAPMVLAVNTSVPVNSAKDLPKYLRDNKGKLNYGSMAVGHFGHVVIKELSDLYGAAMVHSPYKGEAPLVQDLVGGQIQMAMVTPPGIRGMAEAGRVKLLAATGTKRIKVFPNVPTFAEQGFDDPVLKMYAGWIGIIAPAGTPAAAVKRLEAEYAAAIHDPEVNQKLGEIGMEPIGANAETFAATYARERPVWRDLLVKAGVEVRS</sequence>
<dbReference type="NCBIfam" id="TIGR01409">
    <property type="entry name" value="TAT_signal_seq"/>
    <property type="match status" value="1"/>
</dbReference>
<reference evidence="2" key="1">
    <citation type="submission" date="2020-08" db="EMBL/GenBank/DDBJ databases">
        <title>Ramlibacter sp. GTP1 16S ribosomal RNA gene genome sequencing and assembly.</title>
        <authorList>
            <person name="Kang M."/>
        </authorList>
    </citation>
    <scope>NUCLEOTIDE SEQUENCE</scope>
    <source>
        <strain evidence="2">GTP1</strain>
    </source>
</reference>
<dbReference type="Proteomes" id="UP000596827">
    <property type="component" value="Unassembled WGS sequence"/>
</dbReference>
<proteinExistence type="inferred from homology"/>
<dbReference type="EMBL" id="JACORU010000009">
    <property type="protein sequence ID" value="MBC5767088.1"/>
    <property type="molecule type" value="Genomic_DNA"/>
</dbReference>
<evidence type="ECO:0000313" key="2">
    <source>
        <dbReference type="EMBL" id="MBC5767088.1"/>
    </source>
</evidence>
<dbReference type="PANTHER" id="PTHR42928">
    <property type="entry name" value="TRICARBOXYLATE-BINDING PROTEIN"/>
    <property type="match status" value="1"/>
</dbReference>
<dbReference type="SUPFAM" id="SSF53850">
    <property type="entry name" value="Periplasmic binding protein-like II"/>
    <property type="match status" value="1"/>
</dbReference>
<dbReference type="Pfam" id="PF03401">
    <property type="entry name" value="TctC"/>
    <property type="match status" value="1"/>
</dbReference>
<dbReference type="InterPro" id="IPR042100">
    <property type="entry name" value="Bug_dom1"/>
</dbReference>